<comment type="similarity">
    <text evidence="9">Belongs to the PanD family.</text>
</comment>
<organism evidence="14 15">
    <name type="scientific">Desulfovibrio gilichinskyi</name>
    <dbReference type="NCBI Taxonomy" id="1519643"/>
    <lineage>
        <taxon>Bacteria</taxon>
        <taxon>Pseudomonadati</taxon>
        <taxon>Thermodesulfobacteriota</taxon>
        <taxon>Desulfovibrionia</taxon>
        <taxon>Desulfovibrionales</taxon>
        <taxon>Desulfovibrionaceae</taxon>
        <taxon>Desulfovibrio</taxon>
    </lineage>
</organism>
<keyword evidence="6 9" id="KW-0456">Lyase</keyword>
<evidence type="ECO:0000256" key="13">
    <source>
        <dbReference type="PIRSR" id="PIRSR006246-5"/>
    </source>
</evidence>
<dbReference type="GO" id="GO:0005829">
    <property type="term" value="C:cytosol"/>
    <property type="evidence" value="ECO:0007669"/>
    <property type="project" value="TreeGrafter"/>
</dbReference>
<dbReference type="InterPro" id="IPR003190">
    <property type="entry name" value="Asp_decarbox"/>
</dbReference>
<evidence type="ECO:0000256" key="9">
    <source>
        <dbReference type="HAMAP-Rule" id="MF_00446"/>
    </source>
</evidence>
<dbReference type="NCBIfam" id="TIGR00223">
    <property type="entry name" value="panD"/>
    <property type="match status" value="1"/>
</dbReference>
<evidence type="ECO:0000256" key="5">
    <source>
        <dbReference type="ARBA" id="ARBA00023145"/>
    </source>
</evidence>
<dbReference type="GO" id="GO:0004068">
    <property type="term" value="F:aspartate 1-decarboxylase activity"/>
    <property type="evidence" value="ECO:0007669"/>
    <property type="project" value="UniProtKB-UniRule"/>
</dbReference>
<dbReference type="PANTHER" id="PTHR21012:SF0">
    <property type="entry name" value="ASPARTATE 1-DECARBOXYLASE"/>
    <property type="match status" value="1"/>
</dbReference>
<dbReference type="PIRSF" id="PIRSF006246">
    <property type="entry name" value="Asp_decarbox"/>
    <property type="match status" value="1"/>
</dbReference>
<dbReference type="AlphaFoldDB" id="A0A1X7F063"/>
<gene>
    <name evidence="9" type="primary">panD</name>
    <name evidence="14" type="ORF">SAMN06295933_3560</name>
</gene>
<evidence type="ECO:0000256" key="7">
    <source>
        <dbReference type="ARBA" id="ARBA00023270"/>
    </source>
</evidence>
<evidence type="ECO:0000256" key="6">
    <source>
        <dbReference type="ARBA" id="ARBA00023239"/>
    </source>
</evidence>
<feature type="chain" id="PRO_5013995491" description="Aspartate 1-decarboxylase alpha chain" evidence="9 13">
    <location>
        <begin position="26"/>
        <end position="118"/>
    </location>
</feature>
<keyword evidence="8 9" id="KW-0670">Pyruvate</keyword>
<dbReference type="InterPro" id="IPR009010">
    <property type="entry name" value="Asp_de-COase-like_dom_sf"/>
</dbReference>
<keyword evidence="15" id="KW-1185">Reference proteome</keyword>
<dbReference type="PANTHER" id="PTHR21012">
    <property type="entry name" value="ASPARTATE 1-DECARBOXYLASE"/>
    <property type="match status" value="1"/>
</dbReference>
<evidence type="ECO:0000256" key="11">
    <source>
        <dbReference type="PIRSR" id="PIRSR006246-2"/>
    </source>
</evidence>
<dbReference type="GO" id="GO:0006523">
    <property type="term" value="P:alanine biosynthetic process"/>
    <property type="evidence" value="ECO:0007669"/>
    <property type="project" value="InterPro"/>
</dbReference>
<dbReference type="Proteomes" id="UP000192906">
    <property type="component" value="Unassembled WGS sequence"/>
</dbReference>
<dbReference type="OrthoDB" id="9803983at2"/>
<keyword evidence="3 9" id="KW-0210">Decarboxylase</keyword>
<feature type="modified residue" description="Pyruvic acid (Ser)" evidence="9 12">
    <location>
        <position position="26"/>
    </location>
</feature>
<evidence type="ECO:0000256" key="4">
    <source>
        <dbReference type="ARBA" id="ARBA00022813"/>
    </source>
</evidence>
<comment type="cofactor">
    <cofactor evidence="9 10">
        <name>pyruvate</name>
        <dbReference type="ChEBI" id="CHEBI:15361"/>
    </cofactor>
    <text evidence="9 10">Binds 1 pyruvoyl group covalently per subunit.</text>
</comment>
<evidence type="ECO:0000256" key="10">
    <source>
        <dbReference type="PIRSR" id="PIRSR006246-1"/>
    </source>
</evidence>
<dbReference type="GO" id="GO:0015940">
    <property type="term" value="P:pantothenate biosynthetic process"/>
    <property type="evidence" value="ECO:0007669"/>
    <property type="project" value="UniProtKB-UniRule"/>
</dbReference>
<evidence type="ECO:0000256" key="1">
    <source>
        <dbReference type="ARBA" id="ARBA00022490"/>
    </source>
</evidence>
<comment type="pathway">
    <text evidence="9">Cofactor biosynthesis; (R)-pantothenate biosynthesis; beta-alanine from L-aspartate: step 1/1.</text>
</comment>
<dbReference type="EMBL" id="FWZU01000008">
    <property type="protein sequence ID" value="SMF43530.1"/>
    <property type="molecule type" value="Genomic_DNA"/>
</dbReference>
<evidence type="ECO:0000256" key="8">
    <source>
        <dbReference type="ARBA" id="ARBA00023317"/>
    </source>
</evidence>
<comment type="PTM">
    <text evidence="9 12">Is synthesized initially as an inactive proenzyme, which is activated by self-cleavage at a specific serine bond to produce a beta-subunit with a hydroxyl group at its C-terminus and an alpha-subunit with a pyruvoyl group at its N-terminus.</text>
</comment>
<keyword evidence="5 9" id="KW-0865">Zymogen</keyword>
<feature type="binding site" evidence="9 11">
    <location>
        <begin position="72"/>
        <end position="74"/>
    </location>
    <ligand>
        <name>substrate</name>
    </ligand>
</feature>
<reference evidence="15" key="1">
    <citation type="submission" date="2017-04" db="EMBL/GenBank/DDBJ databases">
        <authorList>
            <person name="Varghese N."/>
            <person name="Submissions S."/>
        </authorList>
    </citation>
    <scope>NUCLEOTIDE SEQUENCE [LARGE SCALE GENOMIC DNA]</scope>
    <source>
        <strain evidence="15">K3S</strain>
    </source>
</reference>
<accession>A0A1X7F063</accession>
<keyword evidence="1 9" id="KW-0963">Cytoplasm</keyword>
<dbReference type="UniPathway" id="UPA00028">
    <property type="reaction ID" value="UER00002"/>
</dbReference>
<evidence type="ECO:0000313" key="15">
    <source>
        <dbReference type="Proteomes" id="UP000192906"/>
    </source>
</evidence>
<evidence type="ECO:0000313" key="14">
    <source>
        <dbReference type="EMBL" id="SMF43530.1"/>
    </source>
</evidence>
<keyword evidence="4 9" id="KW-0068">Autocatalytic cleavage</keyword>
<evidence type="ECO:0000256" key="3">
    <source>
        <dbReference type="ARBA" id="ARBA00022793"/>
    </source>
</evidence>
<feature type="active site" description="Schiff-base intermediate with substrate; via pyruvic acid" evidence="9 10">
    <location>
        <position position="26"/>
    </location>
</feature>
<dbReference type="Pfam" id="PF02261">
    <property type="entry name" value="Asp_decarbox"/>
    <property type="match status" value="1"/>
</dbReference>
<feature type="active site" description="Proton donor" evidence="9 10">
    <location>
        <position position="59"/>
    </location>
</feature>
<comment type="function">
    <text evidence="9">Catalyzes the pyruvoyl-dependent decarboxylation of aspartate to produce beta-alanine.</text>
</comment>
<name>A0A1X7F063_9BACT</name>
<dbReference type="RefSeq" id="WP_085104723.1">
    <property type="nucleotide sequence ID" value="NZ_FWZU01000008.1"/>
</dbReference>
<dbReference type="CDD" id="cd06919">
    <property type="entry name" value="Asp_decarbox"/>
    <property type="match status" value="1"/>
</dbReference>
<comment type="subcellular location">
    <subcellularLocation>
        <location evidence="9">Cytoplasm</location>
    </subcellularLocation>
</comment>
<keyword evidence="7 9" id="KW-0704">Schiff base</keyword>
<dbReference type="HAMAP" id="MF_00446">
    <property type="entry name" value="PanD"/>
    <property type="match status" value="1"/>
</dbReference>
<feature type="binding site" evidence="9 11">
    <location>
        <position position="58"/>
    </location>
    <ligand>
        <name>substrate</name>
    </ligand>
</feature>
<protein>
    <recommendedName>
        <fullName evidence="9">Aspartate 1-decarboxylase</fullName>
        <ecNumber evidence="9">4.1.1.11</ecNumber>
    </recommendedName>
    <alternativeName>
        <fullName evidence="9">Aspartate alpha-decarboxylase</fullName>
    </alternativeName>
    <component>
        <recommendedName>
            <fullName evidence="9">Aspartate 1-decarboxylase beta chain</fullName>
        </recommendedName>
    </component>
    <component>
        <recommendedName>
            <fullName evidence="9">Aspartate 1-decarboxylase alpha chain</fullName>
        </recommendedName>
    </component>
</protein>
<dbReference type="Gene3D" id="2.40.40.20">
    <property type="match status" value="1"/>
</dbReference>
<evidence type="ECO:0000256" key="2">
    <source>
        <dbReference type="ARBA" id="ARBA00022655"/>
    </source>
</evidence>
<keyword evidence="2 9" id="KW-0566">Pantothenate biosynthesis</keyword>
<dbReference type="SUPFAM" id="SSF50692">
    <property type="entry name" value="ADC-like"/>
    <property type="match status" value="1"/>
</dbReference>
<dbReference type="EC" id="4.1.1.11" evidence="9"/>
<dbReference type="STRING" id="1519643.SAMN06295933_3560"/>
<comment type="subunit">
    <text evidence="9">Heterooctamer of four alpha and four beta subunits.</text>
</comment>
<sequence length="118" mass="12826">MASRCLLKSKIHRATITNANVDYEGSISIDSNLLEKAGILPYERVDVLNVDNGERLTTYAIEGGEGEFCLNGAAAHKGQAGQKIIICTYAWLDDDELGLHKPKVVLLGDGNKVKLVQK</sequence>
<evidence type="ECO:0000256" key="12">
    <source>
        <dbReference type="PIRSR" id="PIRSR006246-3"/>
    </source>
</evidence>
<feature type="chain" id="PRO_5013995489" description="Aspartate 1-decarboxylase beta chain" evidence="9 13">
    <location>
        <begin position="1"/>
        <end position="25"/>
    </location>
</feature>
<comment type="catalytic activity">
    <reaction evidence="9">
        <text>L-aspartate + H(+) = beta-alanine + CO2</text>
        <dbReference type="Rhea" id="RHEA:19497"/>
        <dbReference type="ChEBI" id="CHEBI:15378"/>
        <dbReference type="ChEBI" id="CHEBI:16526"/>
        <dbReference type="ChEBI" id="CHEBI:29991"/>
        <dbReference type="ChEBI" id="CHEBI:57966"/>
        <dbReference type="EC" id="4.1.1.11"/>
    </reaction>
</comment>
<proteinExistence type="inferred from homology"/>